<feature type="compositionally biased region" description="Low complexity" evidence="11">
    <location>
        <begin position="28"/>
        <end position="44"/>
    </location>
</feature>
<sequence length="882" mass="99021">MHQNSSQMTNNNGNSIWNPNFFQNDEGQQQQQQEQQQQQQQQQKQEVKFAFNNPWDSNGGNQNDYSTGQVAGDAAGNTGHVLYSPNHEMIMETPNEDFENFKRRKSSLVIPPTRAGAPNPFQYENYPTYNSMGQNTSSINSNGDYGPGGASSSAGPGTALSGFNPSMGSSQQQRQSLFNKQQQQQQHLNTRFVPNLYNQQNGFQRRQSMAATAFTTPQYTTAPSTAGNTTSNFGNNAGTVGPNGHFSTNMANSSSAGKLQNVQSGMNPNFMGMSSVSPYRRLSAFPTSSGGMTSATPTTSTPFPQQFAPLREEKPTIPQMSSCKSKSELSPTVNKTPKYRRASVHSQTISPLNAMTKNLITTYQLCSPDFIYKTSKNPKRVLTKPSEGKCNNGYDNVNSDYILYVNDVLGVEQNRKYLVLDILGQGTFGQVVKCQNLQTKEILAVKVIKSRSEYLNQSITEAKILELINTKIDPNNVHHFLRMHDSFVHKNHLCLVFELLSNNLYELLKQNQYHGLSMQLIKIFTKQMLDSLCVLKDSKLIHCDLKPENILLCSPDKPDIKIIDFGSSCEEARTVYTYIQSRFYRAPEIILGIPYSSSIDMWSLGCIVAELFLGIPIFPGSSEFNQITRIVNTVQQPPNWMLDMGKNTSKFMHKLEPWENRSELGSKYRLKTLDEFNRDFKDANEKPGKQYFKWEKLQDIIKNYRIPKNIQHSQELIDQEMANRACLLHFLTGILNLNPLERWAPQQAAQHPFITNQPFTGEWYPPGTLQSIQNTNTGSSAHGHSERSDDGTGVNPAGHVNGTNSNFTSNNSNNLHHHSANNDNSNKINDTTPNENYNNNNTNNNNKMAAHNHHNNLITNHYIPSPPGGTTKKFTNLTIREE</sequence>
<dbReference type="Pfam" id="PF00069">
    <property type="entry name" value="Pkinase"/>
    <property type="match status" value="1"/>
</dbReference>
<dbReference type="OrthoDB" id="9332038at2759"/>
<feature type="compositionally biased region" description="Polar residues" evidence="11">
    <location>
        <begin position="220"/>
        <end position="238"/>
    </location>
</feature>
<dbReference type="InterPro" id="IPR017441">
    <property type="entry name" value="Protein_kinase_ATP_BS"/>
</dbReference>
<dbReference type="GO" id="GO:0004713">
    <property type="term" value="F:protein tyrosine kinase activity"/>
    <property type="evidence" value="ECO:0007669"/>
    <property type="project" value="EnsemblFungi"/>
</dbReference>
<comment type="similarity">
    <text evidence="2">Belongs to the protein kinase superfamily. CMGC Ser/Thr protein kinase family. MNB/DYRK subfamily.</text>
</comment>
<dbReference type="OMA" id="TRTVYTY"/>
<keyword evidence="9 10" id="KW-0067">ATP-binding</keyword>
<evidence type="ECO:0000256" key="3">
    <source>
        <dbReference type="ARBA" id="ARBA00022490"/>
    </source>
</evidence>
<dbReference type="Gene3D" id="3.30.200.20">
    <property type="entry name" value="Phosphorylase Kinase, domain 1"/>
    <property type="match status" value="1"/>
</dbReference>
<keyword evidence="14" id="KW-1185">Reference proteome</keyword>
<keyword evidence="7 10" id="KW-0547">Nucleotide-binding</keyword>
<dbReference type="Proteomes" id="UP000006310">
    <property type="component" value="Chromosome 3"/>
</dbReference>
<keyword evidence="5" id="KW-0597">Phosphoprotein</keyword>
<dbReference type="SUPFAM" id="SSF56112">
    <property type="entry name" value="Protein kinase-like (PK-like)"/>
    <property type="match status" value="1"/>
</dbReference>
<evidence type="ECO:0000313" key="13">
    <source>
        <dbReference type="EMBL" id="CCK69371.1"/>
    </source>
</evidence>
<keyword evidence="3" id="KW-0963">Cytoplasm</keyword>
<proteinExistence type="inferred from homology"/>
<dbReference type="InterPro" id="IPR000719">
    <property type="entry name" value="Prot_kinase_dom"/>
</dbReference>
<dbReference type="eggNOG" id="KOG0667">
    <property type="taxonomic scope" value="Eukaryota"/>
</dbReference>
<evidence type="ECO:0000256" key="4">
    <source>
        <dbReference type="ARBA" id="ARBA00022527"/>
    </source>
</evidence>
<feature type="region of interest" description="Disordered" evidence="11">
    <location>
        <begin position="759"/>
        <end position="882"/>
    </location>
</feature>
<evidence type="ECO:0000256" key="7">
    <source>
        <dbReference type="ARBA" id="ARBA00022741"/>
    </source>
</evidence>
<dbReference type="FunFam" id="1.10.510.10:FF:000380">
    <property type="entry name" value="Serine/threonine-protein kinase ppk15"/>
    <property type="match status" value="1"/>
</dbReference>
<gene>
    <name evidence="13" type="primary">KNAG0C02600</name>
    <name evidence="13" type="ordered locus">KNAG_0C02600</name>
</gene>
<feature type="compositionally biased region" description="Low complexity" evidence="11">
    <location>
        <begin position="821"/>
        <end position="849"/>
    </location>
</feature>
<feature type="compositionally biased region" description="Polar residues" evidence="11">
    <location>
        <begin position="1"/>
        <end position="27"/>
    </location>
</feature>
<dbReference type="InterPro" id="IPR050494">
    <property type="entry name" value="Ser_Thr_dual-spec_kinase"/>
</dbReference>
<dbReference type="RefSeq" id="XP_022463617.1">
    <property type="nucleotide sequence ID" value="XM_022606975.1"/>
</dbReference>
<feature type="compositionally biased region" description="Polar residues" evidence="11">
    <location>
        <begin position="245"/>
        <end position="268"/>
    </location>
</feature>
<evidence type="ECO:0000256" key="5">
    <source>
        <dbReference type="ARBA" id="ARBA00022553"/>
    </source>
</evidence>
<dbReference type="KEGG" id="kng:KNAG_0C02600"/>
<dbReference type="PANTHER" id="PTHR24058:SF17">
    <property type="entry name" value="HOMEODOMAIN INTERACTING PROTEIN KINASE, ISOFORM D"/>
    <property type="match status" value="1"/>
</dbReference>
<evidence type="ECO:0000256" key="9">
    <source>
        <dbReference type="ARBA" id="ARBA00022840"/>
    </source>
</evidence>
<dbReference type="GO" id="GO:0045893">
    <property type="term" value="P:positive regulation of DNA-templated transcription"/>
    <property type="evidence" value="ECO:0007669"/>
    <property type="project" value="EnsemblFungi"/>
</dbReference>
<dbReference type="CDD" id="cd14212">
    <property type="entry name" value="PKc_YAK1"/>
    <property type="match status" value="1"/>
</dbReference>
<evidence type="ECO:0000256" key="6">
    <source>
        <dbReference type="ARBA" id="ARBA00022679"/>
    </source>
</evidence>
<dbReference type="HOGENOM" id="CLU_000288_88_4_1"/>
<keyword evidence="6" id="KW-0808">Transferase</keyword>
<comment type="subcellular location">
    <subcellularLocation>
        <location evidence="1">Cytoplasm</location>
    </subcellularLocation>
</comment>
<name>J7S5U0_HUIN7</name>
<dbReference type="InterPro" id="IPR008271">
    <property type="entry name" value="Ser/Thr_kinase_AS"/>
</dbReference>
<protein>
    <recommendedName>
        <fullName evidence="12">Protein kinase domain-containing protein</fullName>
    </recommendedName>
</protein>
<evidence type="ECO:0000256" key="11">
    <source>
        <dbReference type="SAM" id="MobiDB-lite"/>
    </source>
</evidence>
<evidence type="ECO:0000259" key="12">
    <source>
        <dbReference type="PROSITE" id="PS50011"/>
    </source>
</evidence>
<dbReference type="EMBL" id="HE978316">
    <property type="protein sequence ID" value="CCK69371.1"/>
    <property type="molecule type" value="Genomic_DNA"/>
</dbReference>
<dbReference type="GO" id="GO:0005634">
    <property type="term" value="C:nucleus"/>
    <property type="evidence" value="ECO:0007669"/>
    <property type="project" value="EnsemblFungi"/>
</dbReference>
<feature type="compositionally biased region" description="Polar residues" evidence="11">
    <location>
        <begin position="54"/>
        <end position="69"/>
    </location>
</feature>
<accession>J7S5U0</accession>
<feature type="compositionally biased region" description="Polar residues" evidence="11">
    <location>
        <begin position="318"/>
        <end position="335"/>
    </location>
</feature>
<dbReference type="GO" id="GO:0141156">
    <property type="term" value="P:cAMP/PKA signal transduction"/>
    <property type="evidence" value="ECO:0007669"/>
    <property type="project" value="EnsemblFungi"/>
</dbReference>
<evidence type="ECO:0000256" key="8">
    <source>
        <dbReference type="ARBA" id="ARBA00022777"/>
    </source>
</evidence>
<dbReference type="PROSITE" id="PS00107">
    <property type="entry name" value="PROTEIN_KINASE_ATP"/>
    <property type="match status" value="1"/>
</dbReference>
<feature type="binding site" evidence="10">
    <location>
        <position position="446"/>
    </location>
    <ligand>
        <name>ATP</name>
        <dbReference type="ChEBI" id="CHEBI:30616"/>
    </ligand>
</feature>
<feature type="compositionally biased region" description="Low complexity" evidence="11">
    <location>
        <begin position="171"/>
        <end position="183"/>
    </location>
</feature>
<feature type="compositionally biased region" description="Polar residues" evidence="11">
    <location>
        <begin position="768"/>
        <end position="782"/>
    </location>
</feature>
<dbReference type="GO" id="GO:0010811">
    <property type="term" value="P:positive regulation of cell-substrate adhesion"/>
    <property type="evidence" value="ECO:0007669"/>
    <property type="project" value="EnsemblFungi"/>
</dbReference>
<dbReference type="STRING" id="1071383.J7S5U0"/>
<keyword evidence="8" id="KW-0418">Kinase</keyword>
<feature type="region of interest" description="Disordered" evidence="11">
    <location>
        <begin position="135"/>
        <end position="183"/>
    </location>
</feature>
<dbReference type="GeneID" id="34525051"/>
<keyword evidence="4" id="KW-0723">Serine/threonine-protein kinase</keyword>
<feature type="compositionally biased region" description="Low complexity" evidence="11">
    <location>
        <begin position="150"/>
        <end position="162"/>
    </location>
</feature>
<dbReference type="PANTHER" id="PTHR24058">
    <property type="entry name" value="DUAL SPECIFICITY PROTEIN KINASE"/>
    <property type="match status" value="1"/>
</dbReference>
<dbReference type="InterPro" id="IPR011009">
    <property type="entry name" value="Kinase-like_dom_sf"/>
</dbReference>
<dbReference type="GO" id="GO:0005524">
    <property type="term" value="F:ATP binding"/>
    <property type="evidence" value="ECO:0007669"/>
    <property type="project" value="UniProtKB-UniRule"/>
</dbReference>
<reference evidence="13 14" key="1">
    <citation type="journal article" date="2011" name="Proc. Natl. Acad. Sci. U.S.A.">
        <title>Evolutionary erosion of yeast sex chromosomes by mating-type switching accidents.</title>
        <authorList>
            <person name="Gordon J.L."/>
            <person name="Armisen D."/>
            <person name="Proux-Wera E."/>
            <person name="Oheigeartaigh S.S."/>
            <person name="Byrne K.P."/>
            <person name="Wolfe K.H."/>
        </authorList>
    </citation>
    <scope>NUCLEOTIDE SEQUENCE [LARGE SCALE GENOMIC DNA]</scope>
    <source>
        <strain evidence="14">ATCC MYA-139 / BCRC 22969 / CBS 8797 / CCRC 22969 / KCTC 17520 / NBRC 10181 / NCYC 3082</strain>
    </source>
</reference>
<evidence type="ECO:0000256" key="1">
    <source>
        <dbReference type="ARBA" id="ARBA00004496"/>
    </source>
</evidence>
<feature type="region of interest" description="Disordered" evidence="11">
    <location>
        <begin position="282"/>
        <end position="344"/>
    </location>
</feature>
<feature type="compositionally biased region" description="Polar residues" evidence="11">
    <location>
        <begin position="872"/>
        <end position="882"/>
    </location>
</feature>
<feature type="region of interest" description="Disordered" evidence="11">
    <location>
        <begin position="1"/>
        <end position="81"/>
    </location>
</feature>
<evidence type="ECO:0000313" key="14">
    <source>
        <dbReference type="Proteomes" id="UP000006310"/>
    </source>
</evidence>
<organism evidence="13 14">
    <name type="scientific">Huiozyma naganishii (strain ATCC MYA-139 / BCRC 22969 / CBS 8797 / KCTC 17520 / NBRC 10181 / NCYC 3082 / Yp74L-3)</name>
    <name type="common">Yeast</name>
    <name type="synonym">Kazachstania naganishii</name>
    <dbReference type="NCBI Taxonomy" id="1071383"/>
    <lineage>
        <taxon>Eukaryota</taxon>
        <taxon>Fungi</taxon>
        <taxon>Dikarya</taxon>
        <taxon>Ascomycota</taxon>
        <taxon>Saccharomycotina</taxon>
        <taxon>Saccharomycetes</taxon>
        <taxon>Saccharomycetales</taxon>
        <taxon>Saccharomycetaceae</taxon>
        <taxon>Huiozyma</taxon>
    </lineage>
</organism>
<feature type="compositionally biased region" description="Low complexity" evidence="11">
    <location>
        <begin position="286"/>
        <end position="309"/>
    </location>
</feature>
<dbReference type="SMART" id="SM00220">
    <property type="entry name" value="S_TKc"/>
    <property type="match status" value="1"/>
</dbReference>
<feature type="domain" description="Protein kinase" evidence="12">
    <location>
        <begin position="417"/>
        <end position="754"/>
    </location>
</feature>
<evidence type="ECO:0000256" key="10">
    <source>
        <dbReference type="PROSITE-ProRule" id="PRU10141"/>
    </source>
</evidence>
<feature type="compositionally biased region" description="Low complexity" evidence="11">
    <location>
        <begin position="804"/>
        <end position="814"/>
    </location>
</feature>
<dbReference type="Gene3D" id="1.10.510.10">
    <property type="entry name" value="Transferase(Phosphotransferase) domain 1"/>
    <property type="match status" value="1"/>
</dbReference>
<dbReference type="GO" id="GO:0004674">
    <property type="term" value="F:protein serine/threonine kinase activity"/>
    <property type="evidence" value="ECO:0007669"/>
    <property type="project" value="UniProtKB-KW"/>
</dbReference>
<dbReference type="PROSITE" id="PS00108">
    <property type="entry name" value="PROTEIN_KINASE_ST"/>
    <property type="match status" value="1"/>
</dbReference>
<dbReference type="PROSITE" id="PS50011">
    <property type="entry name" value="PROTEIN_KINASE_DOM"/>
    <property type="match status" value="1"/>
</dbReference>
<dbReference type="FunFam" id="3.30.200.20:FF:000087">
    <property type="entry name" value="Dual specificity tyrosine-phosphorylation-regulated kinase 1A"/>
    <property type="match status" value="1"/>
</dbReference>
<dbReference type="AlphaFoldDB" id="J7S5U0"/>
<reference evidence="14" key="2">
    <citation type="submission" date="2012-08" db="EMBL/GenBank/DDBJ databases">
        <title>Genome sequence of Kazachstania naganishii.</title>
        <authorList>
            <person name="Gordon J.L."/>
            <person name="Armisen D."/>
            <person name="Proux-Wera E."/>
            <person name="OhEigeartaigh S.S."/>
            <person name="Byrne K.P."/>
            <person name="Wolfe K.H."/>
        </authorList>
    </citation>
    <scope>NUCLEOTIDE SEQUENCE [LARGE SCALE GENOMIC DNA]</scope>
    <source>
        <strain evidence="14">ATCC MYA-139 / BCRC 22969 / CBS 8797 / CCRC 22969 / KCTC 17520 / NBRC 10181 / NCYC 3082</strain>
    </source>
</reference>
<feature type="region of interest" description="Disordered" evidence="11">
    <location>
        <begin position="220"/>
        <end position="268"/>
    </location>
</feature>
<dbReference type="GO" id="GO:0005737">
    <property type="term" value="C:cytoplasm"/>
    <property type="evidence" value="ECO:0007669"/>
    <property type="project" value="UniProtKB-SubCell"/>
</dbReference>
<evidence type="ECO:0000256" key="2">
    <source>
        <dbReference type="ARBA" id="ARBA00008867"/>
    </source>
</evidence>